<dbReference type="AlphaFoldDB" id="I0BPJ7"/>
<dbReference type="EMBL" id="CP003422">
    <property type="protein sequence ID" value="AFH64294.1"/>
    <property type="molecule type" value="Genomic_DNA"/>
</dbReference>
<evidence type="ECO:0000313" key="2">
    <source>
        <dbReference type="EMBL" id="AFH64294.1"/>
    </source>
</evidence>
<dbReference type="KEGG" id="pmw:B2K_26990"/>
<proteinExistence type="predicted"/>
<reference evidence="2 3" key="1">
    <citation type="submission" date="2013-06" db="EMBL/GenBank/DDBJ databases">
        <title>Complete genome sequence of Paenibacillus mucilaginosus K02.</title>
        <authorList>
            <person name="Xiao B."/>
            <person name="Sun L."/>
            <person name="Xiao L."/>
            <person name="Lian B."/>
        </authorList>
    </citation>
    <scope>NUCLEOTIDE SEQUENCE [LARGE SCALE GENOMIC DNA]</scope>
    <source>
        <strain evidence="2 3">K02</strain>
    </source>
</reference>
<evidence type="ECO:0000313" key="3">
    <source>
        <dbReference type="Proteomes" id="UP000007392"/>
    </source>
</evidence>
<organism evidence="2 3">
    <name type="scientific">Paenibacillus mucilaginosus K02</name>
    <dbReference type="NCBI Taxonomy" id="997761"/>
    <lineage>
        <taxon>Bacteria</taxon>
        <taxon>Bacillati</taxon>
        <taxon>Bacillota</taxon>
        <taxon>Bacilli</taxon>
        <taxon>Bacillales</taxon>
        <taxon>Paenibacillaceae</taxon>
        <taxon>Paenibacillus</taxon>
    </lineage>
</organism>
<keyword evidence="1" id="KW-1133">Transmembrane helix</keyword>
<dbReference type="HOGENOM" id="CLU_213311_0_0_9"/>
<gene>
    <name evidence="2" type="ORF">B2K_26990</name>
</gene>
<accession>I0BPJ7</accession>
<name>I0BPJ7_9BACL</name>
<feature type="transmembrane region" description="Helical" evidence="1">
    <location>
        <begin position="20"/>
        <end position="42"/>
    </location>
</feature>
<protein>
    <submittedName>
        <fullName evidence="2">Uncharacterized protein</fullName>
    </submittedName>
</protein>
<sequence>MGIGQNAEVRHMESRFSVGMVYGMLLSIPLWISAIGWFRLVAQGITMFLKLRFA</sequence>
<keyword evidence="1" id="KW-0812">Transmembrane</keyword>
<keyword evidence="1" id="KW-0472">Membrane</keyword>
<evidence type="ECO:0000256" key="1">
    <source>
        <dbReference type="SAM" id="Phobius"/>
    </source>
</evidence>
<dbReference type="Proteomes" id="UP000007392">
    <property type="component" value="Chromosome"/>
</dbReference>
<dbReference type="PATRIC" id="fig|997761.3.peg.5381"/>